<evidence type="ECO:0000256" key="1">
    <source>
        <dbReference type="SAM" id="MobiDB-lite"/>
    </source>
</evidence>
<proteinExistence type="predicted"/>
<gene>
    <name evidence="2" type="ORF">AB6713_12390</name>
</gene>
<feature type="compositionally biased region" description="Polar residues" evidence="1">
    <location>
        <begin position="240"/>
        <end position="251"/>
    </location>
</feature>
<organism evidence="2 3">
    <name type="scientific">Luteimonas salinilitoris</name>
    <dbReference type="NCBI Taxonomy" id="3237697"/>
    <lineage>
        <taxon>Bacteria</taxon>
        <taxon>Pseudomonadati</taxon>
        <taxon>Pseudomonadota</taxon>
        <taxon>Gammaproteobacteria</taxon>
        <taxon>Lysobacterales</taxon>
        <taxon>Lysobacteraceae</taxon>
        <taxon>Luteimonas</taxon>
    </lineage>
</organism>
<dbReference type="EMBL" id="JBFWIC010000016">
    <property type="protein sequence ID" value="MEZ0475402.1"/>
    <property type="molecule type" value="Genomic_DNA"/>
</dbReference>
<name>A0ABV4HRN9_9GAMM</name>
<reference evidence="2 3" key="1">
    <citation type="submission" date="2024-07" db="EMBL/GenBank/DDBJ databases">
        <title>Luteimonas salilacus sp. nov., isolated from the shore soil of Salt Lake in Tibet of China.</title>
        <authorList>
            <person name="Zhang X."/>
            <person name="Li A."/>
        </authorList>
    </citation>
    <scope>NUCLEOTIDE SEQUENCE [LARGE SCALE GENOMIC DNA]</scope>
    <source>
        <strain evidence="2 3">B3-2-R+30</strain>
    </source>
</reference>
<comment type="caution">
    <text evidence="2">The sequence shown here is derived from an EMBL/GenBank/DDBJ whole genome shotgun (WGS) entry which is preliminary data.</text>
</comment>
<protein>
    <recommendedName>
        <fullName evidence="4">HPt domain-containing protein</fullName>
    </recommendedName>
</protein>
<sequence length="251" mass="27641">MVRLIDPSSVVHRRRRNAAVGQRDPATTLRAAFGRRYPSLSQRAAVGWWARHARALVKQRVAGSTAREDDRWPMRTAGYRLRLRVWRYGRIAATGGGVPQHHWSITASTYPDPQLMRDVFGTRQATAAAVALLVDVTRTDLAELRRCSRLGDRATAADRLHRMLGGLGALGRSPLIDDGRALLAALRTGHARADHAMLLKFAARLDALLERLDTRSNEEAATTTDGVQDREACEAARQRTPCSSTADHAPA</sequence>
<dbReference type="InterPro" id="IPR036641">
    <property type="entry name" value="HPT_dom_sf"/>
</dbReference>
<evidence type="ECO:0000313" key="2">
    <source>
        <dbReference type="EMBL" id="MEZ0475402.1"/>
    </source>
</evidence>
<feature type="region of interest" description="Disordered" evidence="1">
    <location>
        <begin position="217"/>
        <end position="251"/>
    </location>
</feature>
<dbReference type="Proteomes" id="UP001566331">
    <property type="component" value="Unassembled WGS sequence"/>
</dbReference>
<evidence type="ECO:0008006" key="4">
    <source>
        <dbReference type="Google" id="ProtNLM"/>
    </source>
</evidence>
<dbReference type="RefSeq" id="WP_370565142.1">
    <property type="nucleotide sequence ID" value="NZ_JBFWIB010000013.1"/>
</dbReference>
<dbReference type="SUPFAM" id="SSF47226">
    <property type="entry name" value="Histidine-containing phosphotransfer domain, HPT domain"/>
    <property type="match status" value="1"/>
</dbReference>
<feature type="compositionally biased region" description="Basic and acidic residues" evidence="1">
    <location>
        <begin position="227"/>
        <end position="237"/>
    </location>
</feature>
<evidence type="ECO:0000313" key="3">
    <source>
        <dbReference type="Proteomes" id="UP001566331"/>
    </source>
</evidence>
<accession>A0ABV4HRN9</accession>
<keyword evidence="3" id="KW-1185">Reference proteome</keyword>